<evidence type="ECO:0000256" key="4">
    <source>
        <dbReference type="ARBA" id="ARBA00023136"/>
    </source>
</evidence>
<evidence type="ECO:0000256" key="3">
    <source>
        <dbReference type="ARBA" id="ARBA00022989"/>
    </source>
</evidence>
<dbReference type="InterPro" id="IPR007269">
    <property type="entry name" value="ICMT_MeTrfase"/>
</dbReference>
<dbReference type="GO" id="GO:0004671">
    <property type="term" value="F:protein C-terminal S-isoprenylcysteine carboxyl O-methyltransferase activity"/>
    <property type="evidence" value="ECO:0007669"/>
    <property type="project" value="InterPro"/>
</dbReference>
<gene>
    <name evidence="6" type="ORF">ETD96_35060</name>
</gene>
<organism evidence="6 7">
    <name type="scientific">Actinomadura geliboluensis</name>
    <dbReference type="NCBI Taxonomy" id="882440"/>
    <lineage>
        <taxon>Bacteria</taxon>
        <taxon>Bacillati</taxon>
        <taxon>Actinomycetota</taxon>
        <taxon>Actinomycetes</taxon>
        <taxon>Streptosporangiales</taxon>
        <taxon>Thermomonosporaceae</taxon>
        <taxon>Actinomadura</taxon>
    </lineage>
</organism>
<proteinExistence type="predicted"/>
<evidence type="ECO:0000313" key="7">
    <source>
        <dbReference type="Proteomes" id="UP000305238"/>
    </source>
</evidence>
<keyword evidence="2" id="KW-0812">Transmembrane</keyword>
<evidence type="ECO:0008006" key="8">
    <source>
        <dbReference type="Google" id="ProtNLM"/>
    </source>
</evidence>
<dbReference type="RefSeq" id="WP_138640784.1">
    <property type="nucleotide sequence ID" value="NZ_JASWDG010000163.1"/>
</dbReference>
<protein>
    <recommendedName>
        <fullName evidence="8">Isoprenylcysteine carboxyl methyltransferase family protein</fullName>
    </recommendedName>
</protein>
<sequence>MNRYGVLIGLVAAERLAELAVARRNRAWARRNGGVEHGRRHYPLIAAAHAGLLGGALLEARLGRSRFVPPLGWPMLAVALSAQALRWWCIASLGKRWNTRVIVVPGMPLVERGPYRRLRHPNYVAVVAEGVALPLVHTAWRTSLLFTAANLCLLRLRIRVENEALGHTGTAETRPQQGSVGRSAAGARG</sequence>
<keyword evidence="3" id="KW-1133">Transmembrane helix</keyword>
<dbReference type="EMBL" id="VCKZ01000371">
    <property type="protein sequence ID" value="TMR29695.1"/>
    <property type="molecule type" value="Genomic_DNA"/>
</dbReference>
<keyword evidence="7" id="KW-1185">Reference proteome</keyword>
<evidence type="ECO:0000256" key="1">
    <source>
        <dbReference type="ARBA" id="ARBA00004141"/>
    </source>
</evidence>
<feature type="compositionally biased region" description="Low complexity" evidence="5">
    <location>
        <begin position="178"/>
        <end position="189"/>
    </location>
</feature>
<dbReference type="AlphaFoldDB" id="A0A5S4G9K6"/>
<dbReference type="Pfam" id="PF04140">
    <property type="entry name" value="ICMT"/>
    <property type="match status" value="1"/>
</dbReference>
<dbReference type="Proteomes" id="UP000305238">
    <property type="component" value="Unassembled WGS sequence"/>
</dbReference>
<dbReference type="OrthoDB" id="7203053at2"/>
<keyword evidence="4" id="KW-0472">Membrane</keyword>
<dbReference type="GO" id="GO:0016020">
    <property type="term" value="C:membrane"/>
    <property type="evidence" value="ECO:0007669"/>
    <property type="project" value="UniProtKB-SubCell"/>
</dbReference>
<name>A0A5S4G9K6_9ACTN</name>
<evidence type="ECO:0000256" key="2">
    <source>
        <dbReference type="ARBA" id="ARBA00022692"/>
    </source>
</evidence>
<comment type="caution">
    <text evidence="6">The sequence shown here is derived from an EMBL/GenBank/DDBJ whole genome shotgun (WGS) entry which is preliminary data.</text>
</comment>
<dbReference type="Gene3D" id="1.20.120.1630">
    <property type="match status" value="1"/>
</dbReference>
<comment type="subcellular location">
    <subcellularLocation>
        <location evidence="1">Membrane</location>
        <topology evidence="1">Multi-pass membrane protein</topology>
    </subcellularLocation>
</comment>
<evidence type="ECO:0000256" key="5">
    <source>
        <dbReference type="SAM" id="MobiDB-lite"/>
    </source>
</evidence>
<accession>A0A5S4G9K6</accession>
<reference evidence="6 7" key="1">
    <citation type="submission" date="2019-05" db="EMBL/GenBank/DDBJ databases">
        <title>Draft genome sequence of Actinomadura geliboluensis A8036.</title>
        <authorList>
            <person name="Saricaoglu S."/>
            <person name="Isik K."/>
        </authorList>
    </citation>
    <scope>NUCLEOTIDE SEQUENCE [LARGE SCALE GENOMIC DNA]</scope>
    <source>
        <strain evidence="6 7">A8036</strain>
    </source>
</reference>
<feature type="region of interest" description="Disordered" evidence="5">
    <location>
        <begin position="167"/>
        <end position="189"/>
    </location>
</feature>
<evidence type="ECO:0000313" key="6">
    <source>
        <dbReference type="EMBL" id="TMR29695.1"/>
    </source>
</evidence>